<dbReference type="Proteomes" id="UP000535890">
    <property type="component" value="Unassembled WGS sequence"/>
</dbReference>
<dbReference type="RefSeq" id="WP_179794677.1">
    <property type="nucleotide sequence ID" value="NZ_BAABHP010000014.1"/>
</dbReference>
<proteinExistence type="predicted"/>
<reference evidence="1 2" key="1">
    <citation type="submission" date="2020-07" db="EMBL/GenBank/DDBJ databases">
        <title>Sequencing the genomes of 1000 actinobacteria strains.</title>
        <authorList>
            <person name="Klenk H.-P."/>
        </authorList>
    </citation>
    <scope>NUCLEOTIDE SEQUENCE [LARGE SCALE GENOMIC DNA]</scope>
    <source>
        <strain evidence="1 2">DSM 45772</strain>
    </source>
</reference>
<gene>
    <name evidence="1" type="ORF">BJ983_003194</name>
</gene>
<keyword evidence="2" id="KW-1185">Reference proteome</keyword>
<protein>
    <submittedName>
        <fullName evidence="1">Uncharacterized protein</fullName>
    </submittedName>
</protein>
<dbReference type="EMBL" id="JACCBN010000001">
    <property type="protein sequence ID" value="NYD37092.1"/>
    <property type="molecule type" value="Genomic_DNA"/>
</dbReference>
<organism evidence="1 2">
    <name type="scientific">Actinomycetospora corticicola</name>
    <dbReference type="NCBI Taxonomy" id="663602"/>
    <lineage>
        <taxon>Bacteria</taxon>
        <taxon>Bacillati</taxon>
        <taxon>Actinomycetota</taxon>
        <taxon>Actinomycetes</taxon>
        <taxon>Pseudonocardiales</taxon>
        <taxon>Pseudonocardiaceae</taxon>
        <taxon>Actinomycetospora</taxon>
    </lineage>
</organism>
<sequence length="101" mass="10800">MNASPDFVPDPLAALPVLREAGVSVYWEQLDGRTAWVADPGTREVWLSRAIPPSSLLHYFVEALAAIDDGADVEPAPSIALVHSADEVAQPSPRRAGLRSV</sequence>
<evidence type="ECO:0000313" key="2">
    <source>
        <dbReference type="Proteomes" id="UP000535890"/>
    </source>
</evidence>
<evidence type="ECO:0000313" key="1">
    <source>
        <dbReference type="EMBL" id="NYD37092.1"/>
    </source>
</evidence>
<comment type="caution">
    <text evidence="1">The sequence shown here is derived from an EMBL/GenBank/DDBJ whole genome shotgun (WGS) entry which is preliminary data.</text>
</comment>
<name>A0A7Y9DX12_9PSEU</name>
<accession>A0A7Y9DX12</accession>
<dbReference type="AlphaFoldDB" id="A0A7Y9DX12"/>